<evidence type="ECO:0000256" key="2">
    <source>
        <dbReference type="ARBA" id="ARBA00022801"/>
    </source>
</evidence>
<dbReference type="InterPro" id="IPR033199">
    <property type="entry name" value="DDAH-like"/>
</dbReference>
<dbReference type="RefSeq" id="WP_345723505.1">
    <property type="nucleotide sequence ID" value="NZ_BAABRU010000014.1"/>
</dbReference>
<gene>
    <name evidence="3" type="primary">ddaH</name>
    <name evidence="3" type="ORF">Hgul01_03731</name>
</gene>
<dbReference type="PANTHER" id="PTHR12737">
    <property type="entry name" value="DIMETHYLARGININE DIMETHYLAMINOHYDROLASE"/>
    <property type="match status" value="1"/>
</dbReference>
<dbReference type="EMBL" id="BAABRU010000014">
    <property type="protein sequence ID" value="GAA5529917.1"/>
    <property type="molecule type" value="Genomic_DNA"/>
</dbReference>
<dbReference type="PANTHER" id="PTHR12737:SF9">
    <property type="entry name" value="DIMETHYLARGININASE"/>
    <property type="match status" value="1"/>
</dbReference>
<accession>A0ABP9X3D1</accession>
<evidence type="ECO:0000256" key="1">
    <source>
        <dbReference type="ARBA" id="ARBA00008532"/>
    </source>
</evidence>
<organism evidence="3 4">
    <name type="scientific">Herpetosiphon gulosus</name>
    <dbReference type="NCBI Taxonomy" id="1973496"/>
    <lineage>
        <taxon>Bacteria</taxon>
        <taxon>Bacillati</taxon>
        <taxon>Chloroflexota</taxon>
        <taxon>Chloroflexia</taxon>
        <taxon>Herpetosiphonales</taxon>
        <taxon>Herpetosiphonaceae</taxon>
        <taxon>Herpetosiphon</taxon>
    </lineage>
</organism>
<evidence type="ECO:0000313" key="4">
    <source>
        <dbReference type="Proteomes" id="UP001428290"/>
    </source>
</evidence>
<keyword evidence="4" id="KW-1185">Reference proteome</keyword>
<comment type="caution">
    <text evidence="3">The sequence shown here is derived from an EMBL/GenBank/DDBJ whole genome shotgun (WGS) entry which is preliminary data.</text>
</comment>
<keyword evidence="2" id="KW-0378">Hydrolase</keyword>
<sequence length="258" mass="28402">MPTAIVRPVSPAIQQCELTHLERQPIDFSRAQSQHASYCTTLAANGYQVVELAVAEDLADSVFVEDTALVLPELAIITRPGAESRRPELAAMAGVLQNYRQLVWLSEPATLDGGDVVVLGKTIWIGLSSRSNLAAVEQVQVLTKAFGYRVQGVELGQCLHLKTAVCAVDHNTVLLNPQWVDPQVFAEYQVIDVDPREEFAANVVQLHDGRLLYDQAYPATAERLRQRGYQLILLDNSELTKAEGALTCCSLLIHEAER</sequence>
<dbReference type="Gene3D" id="3.75.10.10">
    <property type="entry name" value="L-arginine/glycine Amidinotransferase, Chain A"/>
    <property type="match status" value="1"/>
</dbReference>
<name>A0ABP9X3D1_9CHLR</name>
<dbReference type="Pfam" id="PF02274">
    <property type="entry name" value="ADI"/>
    <property type="match status" value="1"/>
</dbReference>
<dbReference type="SUPFAM" id="SSF55909">
    <property type="entry name" value="Pentein"/>
    <property type="match status" value="1"/>
</dbReference>
<dbReference type="Proteomes" id="UP001428290">
    <property type="component" value="Unassembled WGS sequence"/>
</dbReference>
<proteinExistence type="inferred from homology"/>
<evidence type="ECO:0000313" key="3">
    <source>
        <dbReference type="EMBL" id="GAA5529917.1"/>
    </source>
</evidence>
<comment type="similarity">
    <text evidence="1">Belongs to the DDAH family.</text>
</comment>
<protein>
    <submittedName>
        <fullName evidence="3">N(G),N(G)-dimethylarginine dimethylaminohydrolase</fullName>
    </submittedName>
</protein>
<reference evidence="3 4" key="1">
    <citation type="submission" date="2024-02" db="EMBL/GenBank/DDBJ databases">
        <title>Herpetosiphon gulosus NBRC 112829.</title>
        <authorList>
            <person name="Ichikawa N."/>
            <person name="Katano-Makiyama Y."/>
            <person name="Hidaka K."/>
        </authorList>
    </citation>
    <scope>NUCLEOTIDE SEQUENCE [LARGE SCALE GENOMIC DNA]</scope>
    <source>
        <strain evidence="3 4">NBRC 112829</strain>
    </source>
</reference>